<evidence type="ECO:0000313" key="6">
    <source>
        <dbReference type="Proteomes" id="UP000546200"/>
    </source>
</evidence>
<dbReference type="PROSITE" id="PS51257">
    <property type="entry name" value="PROKAR_LIPOPROTEIN"/>
    <property type="match status" value="1"/>
</dbReference>
<dbReference type="RefSeq" id="WP_184055480.1">
    <property type="nucleotide sequence ID" value="NZ_JACIJK010000003.1"/>
</dbReference>
<dbReference type="InterPro" id="IPR019554">
    <property type="entry name" value="Soluble_ligand-bd"/>
</dbReference>
<dbReference type="InterPro" id="IPR003715">
    <property type="entry name" value="Poly_export_N"/>
</dbReference>
<comment type="caution">
    <text evidence="5">The sequence shown here is derived from an EMBL/GenBank/DDBJ whole genome shotgun (WGS) entry which is preliminary data.</text>
</comment>
<dbReference type="Pfam" id="PF02563">
    <property type="entry name" value="Poly_export"/>
    <property type="match status" value="1"/>
</dbReference>
<feature type="domain" description="Polysaccharide export protein N-terminal" evidence="3">
    <location>
        <begin position="33"/>
        <end position="109"/>
    </location>
</feature>
<proteinExistence type="predicted"/>
<evidence type="ECO:0000313" key="5">
    <source>
        <dbReference type="EMBL" id="MBB5714288.1"/>
    </source>
</evidence>
<feature type="domain" description="Soluble ligand binding" evidence="4">
    <location>
        <begin position="115"/>
        <end position="163"/>
    </location>
</feature>
<dbReference type="Gene3D" id="3.10.560.10">
    <property type="entry name" value="Outer membrane lipoprotein wza domain like"/>
    <property type="match status" value="1"/>
</dbReference>
<accession>A0A7W9BBS1</accession>
<keyword evidence="6" id="KW-1185">Reference proteome</keyword>
<evidence type="ECO:0000256" key="2">
    <source>
        <dbReference type="SAM" id="SignalP"/>
    </source>
</evidence>
<dbReference type="EMBL" id="JACIJK010000003">
    <property type="protein sequence ID" value="MBB5714288.1"/>
    <property type="molecule type" value="Genomic_DNA"/>
</dbReference>
<evidence type="ECO:0000259" key="4">
    <source>
        <dbReference type="Pfam" id="PF10531"/>
    </source>
</evidence>
<dbReference type="Proteomes" id="UP000546200">
    <property type="component" value="Unassembled WGS sequence"/>
</dbReference>
<dbReference type="GO" id="GO:0015159">
    <property type="term" value="F:polysaccharide transmembrane transporter activity"/>
    <property type="evidence" value="ECO:0007669"/>
    <property type="project" value="InterPro"/>
</dbReference>
<dbReference type="InterPro" id="IPR049712">
    <property type="entry name" value="Poly_export"/>
</dbReference>
<name>A0A7W9BBS1_9SPHN</name>
<sequence>MNRVGGGTIAMLICIAASGCAGGAGNLPQLSAAAPAAYRLGPGDQLRISVQGLDAMNNTYTIGDTGAIAMPLVDVVPAEGKTIRELEVAIASRLLERKIVLEPKVTAQIQTYRPFFVLGEVQRPGAYPYVPGMSVMTAASLAGGYTFRANTKTAIIKRASTEGRATSDTPVLPGDIVQIRETLF</sequence>
<feature type="chain" id="PRO_5031288739" evidence="2">
    <location>
        <begin position="24"/>
        <end position="184"/>
    </location>
</feature>
<dbReference type="Gene3D" id="3.30.1950.10">
    <property type="entry name" value="wza like domain"/>
    <property type="match status" value="1"/>
</dbReference>
<dbReference type="Pfam" id="PF10531">
    <property type="entry name" value="SLBB"/>
    <property type="match status" value="1"/>
</dbReference>
<evidence type="ECO:0000256" key="1">
    <source>
        <dbReference type="ARBA" id="ARBA00022729"/>
    </source>
</evidence>
<evidence type="ECO:0000259" key="3">
    <source>
        <dbReference type="Pfam" id="PF02563"/>
    </source>
</evidence>
<organism evidence="5 6">
    <name type="scientific">Sphingomonas aerophila</name>
    <dbReference type="NCBI Taxonomy" id="1344948"/>
    <lineage>
        <taxon>Bacteria</taxon>
        <taxon>Pseudomonadati</taxon>
        <taxon>Pseudomonadota</taxon>
        <taxon>Alphaproteobacteria</taxon>
        <taxon>Sphingomonadales</taxon>
        <taxon>Sphingomonadaceae</taxon>
        <taxon>Sphingomonas</taxon>
    </lineage>
</organism>
<feature type="signal peptide" evidence="2">
    <location>
        <begin position="1"/>
        <end position="23"/>
    </location>
</feature>
<keyword evidence="1 2" id="KW-0732">Signal</keyword>
<dbReference type="AlphaFoldDB" id="A0A7W9BBS1"/>
<protein>
    <submittedName>
        <fullName evidence="5">Polysaccharide export outer membrane protein</fullName>
    </submittedName>
</protein>
<dbReference type="PANTHER" id="PTHR33619">
    <property type="entry name" value="POLYSACCHARIDE EXPORT PROTEIN GFCE-RELATED"/>
    <property type="match status" value="1"/>
</dbReference>
<reference evidence="5 6" key="1">
    <citation type="submission" date="2020-08" db="EMBL/GenBank/DDBJ databases">
        <title>Genomic Encyclopedia of Type Strains, Phase IV (KMG-IV): sequencing the most valuable type-strain genomes for metagenomic binning, comparative biology and taxonomic classification.</title>
        <authorList>
            <person name="Goeker M."/>
        </authorList>
    </citation>
    <scope>NUCLEOTIDE SEQUENCE [LARGE SCALE GENOMIC DNA]</scope>
    <source>
        <strain evidence="5 6">DSM 100044</strain>
    </source>
</reference>
<dbReference type="PANTHER" id="PTHR33619:SF3">
    <property type="entry name" value="POLYSACCHARIDE EXPORT PROTEIN GFCE-RELATED"/>
    <property type="match status" value="1"/>
</dbReference>
<gene>
    <name evidence="5" type="ORF">FHS94_001119</name>
</gene>